<comment type="similarity">
    <text evidence="4">Belongs to the acetyltransferase family. MshD subfamily.</text>
</comment>
<dbReference type="CDD" id="cd04301">
    <property type="entry name" value="NAT_SF"/>
    <property type="match status" value="1"/>
</dbReference>
<feature type="binding site" evidence="4">
    <location>
        <position position="34"/>
    </location>
    <ligand>
        <name>1D-myo-inositol 2-(L-cysteinylamino)-2-deoxy-alpha-D-glucopyranoside</name>
        <dbReference type="ChEBI" id="CHEBI:58887"/>
    </ligand>
</feature>
<comment type="subunit">
    <text evidence="4">Monomer.</text>
</comment>
<dbReference type="EC" id="2.3.1.189" evidence="4"/>
<gene>
    <name evidence="4" type="primary">mshD</name>
    <name evidence="6" type="ORF">BJ980_002645</name>
</gene>
<reference evidence="6 7" key="1">
    <citation type="submission" date="2020-07" db="EMBL/GenBank/DDBJ databases">
        <title>Sequencing the genomes of 1000 actinobacteria strains.</title>
        <authorList>
            <person name="Klenk H.-P."/>
        </authorList>
    </citation>
    <scope>NUCLEOTIDE SEQUENCE [LARGE SCALE GENOMIC DNA]</scope>
    <source>
        <strain evidence="6 7">DSM 23819</strain>
    </source>
</reference>
<organism evidence="6 7">
    <name type="scientific">Nocardioides daedukensis</name>
    <dbReference type="NCBI Taxonomy" id="634462"/>
    <lineage>
        <taxon>Bacteria</taxon>
        <taxon>Bacillati</taxon>
        <taxon>Actinomycetota</taxon>
        <taxon>Actinomycetes</taxon>
        <taxon>Propionibacteriales</taxon>
        <taxon>Nocardioidaceae</taxon>
        <taxon>Nocardioides</taxon>
    </lineage>
</organism>
<comment type="catalytic activity">
    <reaction evidence="4">
        <text>1D-myo-inositol 2-(L-cysteinylamino)-2-deoxy-alpha-D-glucopyranoside + acetyl-CoA = mycothiol + CoA + H(+)</text>
        <dbReference type="Rhea" id="RHEA:26172"/>
        <dbReference type="ChEBI" id="CHEBI:15378"/>
        <dbReference type="ChEBI" id="CHEBI:16768"/>
        <dbReference type="ChEBI" id="CHEBI:57287"/>
        <dbReference type="ChEBI" id="CHEBI:57288"/>
        <dbReference type="ChEBI" id="CHEBI:58887"/>
        <dbReference type="EC" id="2.3.1.189"/>
    </reaction>
</comment>
<keyword evidence="3 4" id="KW-0012">Acyltransferase</keyword>
<dbReference type="HAMAP" id="MF_01698">
    <property type="entry name" value="MshD"/>
    <property type="match status" value="1"/>
</dbReference>
<evidence type="ECO:0000256" key="2">
    <source>
        <dbReference type="ARBA" id="ARBA00022737"/>
    </source>
</evidence>
<evidence type="ECO:0000313" key="6">
    <source>
        <dbReference type="EMBL" id="NYG59722.1"/>
    </source>
</evidence>
<feature type="binding site" evidence="4">
    <location>
        <begin position="67"/>
        <end position="69"/>
    </location>
    <ligand>
        <name>acetyl-CoA</name>
        <dbReference type="ChEBI" id="CHEBI:57288"/>
        <label>1</label>
    </ligand>
</feature>
<dbReference type="Proteomes" id="UP000540656">
    <property type="component" value="Unassembled WGS sequence"/>
</dbReference>
<evidence type="ECO:0000313" key="7">
    <source>
        <dbReference type="Proteomes" id="UP000540656"/>
    </source>
</evidence>
<dbReference type="GO" id="GO:0008999">
    <property type="term" value="F:protein-N-terminal-alanine acetyltransferase activity"/>
    <property type="evidence" value="ECO:0007669"/>
    <property type="project" value="TreeGrafter"/>
</dbReference>
<keyword evidence="1 4" id="KW-0808">Transferase</keyword>
<feature type="binding site" evidence="4">
    <location>
        <begin position="227"/>
        <end position="233"/>
    </location>
    <ligand>
        <name>acetyl-CoA</name>
        <dbReference type="ChEBI" id="CHEBI:57288"/>
        <label>2</label>
    </ligand>
</feature>
<sequence length="284" mass="30724">MSLLVTEWTPSVAAAVEQIASDCQTVDGVNPLDEAAQLRLRHHGLSGSRLWLHENGFALLHEGDVVLAVSYWKRGEGIGSLLAAEAVEGGATSAWSHADHIAARKIAERLGFERTRELWVMRWPLTPFAEPAPAAPEGVTVRSFRLGDEAELLRVNAAAFAAHPEQGAMDAANLAERMAEPWFSPEGLFLAVEDGDGAEQVLGFHWTKVHSATTGEVYVVGIDPSAQGRGIGKLLTRVGLDHLASVVSDEVILYVESDNLAARAVYEGLGFTHESYDTHVHYTK</sequence>
<feature type="binding site" evidence="4">
    <location>
        <position position="208"/>
    </location>
    <ligand>
        <name>1D-myo-inositol 2-(L-cysteinylamino)-2-deoxy-alpha-D-glucopyranoside</name>
        <dbReference type="ChEBI" id="CHEBI:58887"/>
    </ligand>
</feature>
<feature type="binding site" evidence="4">
    <location>
        <begin position="220"/>
        <end position="222"/>
    </location>
    <ligand>
        <name>acetyl-CoA</name>
        <dbReference type="ChEBI" id="CHEBI:57288"/>
        <label>2</label>
    </ligand>
</feature>
<dbReference type="NCBIfam" id="TIGR03448">
    <property type="entry name" value="mycothiol_MshD"/>
    <property type="match status" value="1"/>
</dbReference>
<dbReference type="AlphaFoldDB" id="A0A7Y9RZX5"/>
<dbReference type="EMBL" id="JACCAA010000001">
    <property type="protein sequence ID" value="NYG59722.1"/>
    <property type="molecule type" value="Genomic_DNA"/>
</dbReference>
<name>A0A7Y9RZX5_9ACTN</name>
<dbReference type="GO" id="GO:0010125">
    <property type="term" value="P:mycothiol biosynthetic process"/>
    <property type="evidence" value="ECO:0007669"/>
    <property type="project" value="UniProtKB-UniRule"/>
</dbReference>
<dbReference type="InterPro" id="IPR017813">
    <property type="entry name" value="Mycothiol_AcTrfase"/>
</dbReference>
<dbReference type="PROSITE" id="PS51186">
    <property type="entry name" value="GNAT"/>
    <property type="match status" value="1"/>
</dbReference>
<protein>
    <recommendedName>
        <fullName evidence="4">Mycothiol acetyltransferase</fullName>
        <shortName evidence="4">MSH acetyltransferase</shortName>
        <ecNumber evidence="4">2.3.1.189</ecNumber>
    </recommendedName>
    <alternativeName>
        <fullName evidence="4">Mycothiol synthase</fullName>
    </alternativeName>
</protein>
<feature type="binding site" evidence="4">
    <location>
        <position position="165"/>
    </location>
    <ligand>
        <name>1D-myo-inositol 2-(L-cysteinylamino)-2-deoxy-alpha-D-glucopyranoside</name>
        <dbReference type="ChEBI" id="CHEBI:58887"/>
    </ligand>
</feature>
<keyword evidence="2 4" id="KW-0677">Repeat</keyword>
<comment type="caution">
    <text evidence="4">Lacks conserved residue(s) required for the propagation of feature annotation.</text>
</comment>
<dbReference type="InterPro" id="IPR000182">
    <property type="entry name" value="GNAT_dom"/>
</dbReference>
<dbReference type="Gene3D" id="3.40.630.30">
    <property type="match status" value="1"/>
</dbReference>
<comment type="function">
    <text evidence="4">Catalyzes the transfer of acetyl from acetyl-CoA to desacetylmycothiol (Cys-GlcN-Ins) to form mycothiol.</text>
</comment>
<proteinExistence type="inferred from homology"/>
<comment type="caution">
    <text evidence="6">The sequence shown here is derived from an EMBL/GenBank/DDBJ whole genome shotgun (WGS) entry which is preliminary data.</text>
</comment>
<feature type="binding site" evidence="4">
    <location>
        <position position="254"/>
    </location>
    <ligand>
        <name>1D-myo-inositol 2-(L-cysteinylamino)-2-deoxy-alpha-D-glucopyranoside</name>
        <dbReference type="ChEBI" id="CHEBI:58887"/>
    </ligand>
</feature>
<evidence type="ECO:0000259" key="5">
    <source>
        <dbReference type="PROSITE" id="PS51186"/>
    </source>
</evidence>
<dbReference type="PANTHER" id="PTHR43617:SF31">
    <property type="entry name" value="MYCOTHIOL ACETYLTRANSFERASE"/>
    <property type="match status" value="1"/>
</dbReference>
<evidence type="ECO:0000256" key="1">
    <source>
        <dbReference type="ARBA" id="ARBA00022679"/>
    </source>
</evidence>
<accession>A0A7Y9RZX5</accession>
<keyword evidence="7" id="KW-1185">Reference proteome</keyword>
<feature type="domain" description="N-acetyltransferase" evidence="5">
    <location>
        <begin position="139"/>
        <end position="284"/>
    </location>
</feature>
<dbReference type="InterPro" id="IPR050276">
    <property type="entry name" value="MshD_Acetyltransferase"/>
</dbReference>
<evidence type="ECO:0000256" key="3">
    <source>
        <dbReference type="ARBA" id="ARBA00023315"/>
    </source>
</evidence>
<dbReference type="SUPFAM" id="SSF55729">
    <property type="entry name" value="Acyl-CoA N-acyltransferases (Nat)"/>
    <property type="match status" value="1"/>
</dbReference>
<dbReference type="InterPro" id="IPR016181">
    <property type="entry name" value="Acyl_CoA_acyltransferase"/>
</dbReference>
<dbReference type="PIRSF" id="PIRSF021524">
    <property type="entry name" value="MSH_acetyltransferase"/>
    <property type="match status" value="1"/>
</dbReference>
<dbReference type="PANTHER" id="PTHR43617">
    <property type="entry name" value="L-AMINO ACID N-ACETYLTRANSFERASE"/>
    <property type="match status" value="1"/>
</dbReference>
<evidence type="ECO:0000256" key="4">
    <source>
        <dbReference type="HAMAP-Rule" id="MF_01698"/>
    </source>
</evidence>
<dbReference type="RefSeq" id="WP_343047810.1">
    <property type="nucleotide sequence ID" value="NZ_JACCAA010000001.1"/>
</dbReference>
<feature type="binding site" evidence="4">
    <location>
        <position position="216"/>
    </location>
    <ligand>
        <name>1D-myo-inositol 2-(L-cysteinylamino)-2-deoxy-alpha-D-glucopyranoside</name>
        <dbReference type="ChEBI" id="CHEBI:58887"/>
    </ligand>
</feature>
<dbReference type="GO" id="GO:0035447">
    <property type="term" value="F:mycothiol synthase activity"/>
    <property type="evidence" value="ECO:0007669"/>
    <property type="project" value="UniProtKB-UniRule"/>
</dbReference>
<dbReference type="Pfam" id="PF00583">
    <property type="entry name" value="Acetyltransf_1"/>
    <property type="match status" value="1"/>
</dbReference>